<feature type="domain" description="NmrA-like" evidence="3">
    <location>
        <begin position="3"/>
        <end position="296"/>
    </location>
</feature>
<comment type="caution">
    <text evidence="4">The sequence shown here is derived from an EMBL/GenBank/DDBJ whole genome shotgun (WGS) entry which is preliminary data.</text>
</comment>
<proteinExistence type="inferred from homology"/>
<comment type="similarity">
    <text evidence="1">Belongs to the NmrA-type oxidoreductase family.</text>
</comment>
<dbReference type="InterPro" id="IPR051164">
    <property type="entry name" value="NmrA-like_oxidored"/>
</dbReference>
<gene>
    <name evidence="4" type="ORF">ETB97_005005</name>
</gene>
<keyword evidence="2" id="KW-0521">NADP</keyword>
<evidence type="ECO:0000259" key="3">
    <source>
        <dbReference type="Pfam" id="PF05368"/>
    </source>
</evidence>
<dbReference type="InterPro" id="IPR008030">
    <property type="entry name" value="NmrA-like"/>
</dbReference>
<dbReference type="AlphaFoldDB" id="A0A8H6A0S5"/>
<keyword evidence="5" id="KW-1185">Reference proteome</keyword>
<evidence type="ECO:0000313" key="4">
    <source>
        <dbReference type="EMBL" id="KAF5857974.1"/>
    </source>
</evidence>
<dbReference type="PANTHER" id="PTHR42748">
    <property type="entry name" value="NITROGEN METABOLITE REPRESSION PROTEIN NMRA FAMILY MEMBER"/>
    <property type="match status" value="1"/>
</dbReference>
<dbReference type="Gene3D" id="3.40.50.720">
    <property type="entry name" value="NAD(P)-binding Rossmann-like Domain"/>
    <property type="match status" value="1"/>
</dbReference>
<dbReference type="Gene3D" id="3.90.25.10">
    <property type="entry name" value="UDP-galactose 4-epimerase, domain 1"/>
    <property type="match status" value="1"/>
</dbReference>
<dbReference type="CDD" id="cd05251">
    <property type="entry name" value="NmrA_like_SDR_a"/>
    <property type="match status" value="1"/>
</dbReference>
<dbReference type="PANTHER" id="PTHR42748:SF11">
    <property type="entry name" value="NMRA-LIKE DOMAIN-CONTAINING PROTEIN"/>
    <property type="match status" value="1"/>
</dbReference>
<dbReference type="Proteomes" id="UP000541154">
    <property type="component" value="Unassembled WGS sequence"/>
</dbReference>
<dbReference type="GO" id="GO:0005634">
    <property type="term" value="C:nucleus"/>
    <property type="evidence" value="ECO:0007669"/>
    <property type="project" value="TreeGrafter"/>
</dbReference>
<reference evidence="4 5" key="1">
    <citation type="submission" date="2019-04" db="EMBL/GenBank/DDBJ databases">
        <title>Aspergillus burnettii sp. nov., novel species from soil in southeast Queensland.</title>
        <authorList>
            <person name="Gilchrist C.L.M."/>
            <person name="Pitt J.I."/>
            <person name="Lange L."/>
            <person name="Lacey H.J."/>
            <person name="Vuong D."/>
            <person name="Midgley D.J."/>
            <person name="Greenfield P."/>
            <person name="Bradbury M."/>
            <person name="Lacey E."/>
            <person name="Busk P.K."/>
            <person name="Pilgaard B."/>
            <person name="Chooi Y.H."/>
            <person name="Piggott A.M."/>
        </authorList>
    </citation>
    <scope>NUCLEOTIDE SEQUENCE [LARGE SCALE GENOMIC DNA]</scope>
    <source>
        <strain evidence="4 5">FRR 5400</strain>
    </source>
</reference>
<evidence type="ECO:0000256" key="1">
    <source>
        <dbReference type="ARBA" id="ARBA00006328"/>
    </source>
</evidence>
<dbReference type="EMBL" id="SPNV01000228">
    <property type="protein sequence ID" value="KAF5857974.1"/>
    <property type="molecule type" value="Genomic_DNA"/>
</dbReference>
<evidence type="ECO:0000256" key="2">
    <source>
        <dbReference type="ARBA" id="ARBA00022857"/>
    </source>
</evidence>
<dbReference type="InterPro" id="IPR036291">
    <property type="entry name" value="NAD(P)-bd_dom_sf"/>
</dbReference>
<organism evidence="4 5">
    <name type="scientific">Petromyces alliaceus</name>
    <name type="common">Aspergillus alliaceus</name>
    <dbReference type="NCBI Taxonomy" id="209559"/>
    <lineage>
        <taxon>Eukaryota</taxon>
        <taxon>Fungi</taxon>
        <taxon>Dikarya</taxon>
        <taxon>Ascomycota</taxon>
        <taxon>Pezizomycotina</taxon>
        <taxon>Eurotiomycetes</taxon>
        <taxon>Eurotiomycetidae</taxon>
        <taxon>Eurotiales</taxon>
        <taxon>Aspergillaceae</taxon>
        <taxon>Aspergillus</taxon>
        <taxon>Aspergillus subgen. Circumdati</taxon>
    </lineage>
</organism>
<protein>
    <recommendedName>
        <fullName evidence="3">NmrA-like domain-containing protein</fullName>
    </recommendedName>
</protein>
<dbReference type="Pfam" id="PF05368">
    <property type="entry name" value="NmrA"/>
    <property type="match status" value="1"/>
</dbReference>
<sequence length="307" mass="34059">MSKKIFVVFGATGQQGGALVNYILDHPEFSKDFHLRVITRNASSAAAEELRRKPVDVVEANLDNPETLPAAVTDAYAVFSMTNYWEKASAAVEIAQGKAVADAALAAGVTLFIWSSLPSFTKITRGKSTQLRHFDSKAEVEEYIRGLPFPSSVFFMPGWFMQNVWSPLAPKAKKISNERVLFPYAFTPETQVPLIDISDTGKFLAPVLRDPLKYNGCRLTAATAFYTAQEQADTWSAVSGKQVVLTTVSNISKDDLLKQPGTLLAEWGYYGPTGQKDLEWTLEQVDEKLATWREFLEANGPWFEDEA</sequence>
<name>A0A8H6A0S5_PETAA</name>
<accession>A0A8H6A0S5</accession>
<dbReference type="SUPFAM" id="SSF51735">
    <property type="entry name" value="NAD(P)-binding Rossmann-fold domains"/>
    <property type="match status" value="1"/>
</dbReference>
<evidence type="ECO:0000313" key="5">
    <source>
        <dbReference type="Proteomes" id="UP000541154"/>
    </source>
</evidence>